<accession>A0A2J6RU42</accession>
<dbReference type="PANTHER" id="PTHR35910">
    <property type="entry name" value="2EXR DOMAIN-CONTAINING PROTEIN"/>
    <property type="match status" value="1"/>
</dbReference>
<dbReference type="Proteomes" id="UP000235786">
    <property type="component" value="Unassembled WGS sequence"/>
</dbReference>
<organism evidence="3 4">
    <name type="scientific">Hyaloscypha variabilis (strain UAMH 11265 / GT02V1 / F)</name>
    <name type="common">Meliniomyces variabilis</name>
    <dbReference type="NCBI Taxonomy" id="1149755"/>
    <lineage>
        <taxon>Eukaryota</taxon>
        <taxon>Fungi</taxon>
        <taxon>Dikarya</taxon>
        <taxon>Ascomycota</taxon>
        <taxon>Pezizomycotina</taxon>
        <taxon>Leotiomycetes</taxon>
        <taxon>Helotiales</taxon>
        <taxon>Hyaloscyphaceae</taxon>
        <taxon>Hyaloscypha</taxon>
        <taxon>Hyaloscypha variabilis</taxon>
    </lineage>
</organism>
<feature type="domain" description="2EXR" evidence="2">
    <location>
        <begin position="50"/>
        <end position="150"/>
    </location>
</feature>
<evidence type="ECO:0000313" key="3">
    <source>
        <dbReference type="EMBL" id="PMD42034.1"/>
    </source>
</evidence>
<sequence length="382" mass="44039">MDSGRPQDVEDSINKSTFPTVLPEWTNLHSLVVNASIASYHAEPKATGSFELFPKLPPEIRLKIWQHAISVPRIVDFEKIPSIDGRYTKSNGAYYDGRWRYRNTLPPPLLSTNCESRREALKAYKNYENFDDITTSIGGPEWFRYDWDILHLKDMSFSERGKGFADPGFDRIRRWDQQDCRWTTWEPEDGTEKWLGAPDSFEKVQALAINRELFFSTHDDCECIIRHFFPDLRMLIILIDDGIGEIEKIWGIQDGDFGPYEDDWGDFCPRWAFAMASTGPFTDVGVDNILYADYIDRDLERRFKKEEEDYEDESYLSPLIMVMGCSLPPGKKIRECGRWPLGYEPGDEDSLSGFESSAVEETEDGTSEAEADEDDDLSVEDE</sequence>
<evidence type="ECO:0000259" key="2">
    <source>
        <dbReference type="Pfam" id="PF20150"/>
    </source>
</evidence>
<dbReference type="AlphaFoldDB" id="A0A2J6RU42"/>
<protein>
    <recommendedName>
        <fullName evidence="2">2EXR domain-containing protein</fullName>
    </recommendedName>
</protein>
<dbReference type="OrthoDB" id="3473305at2759"/>
<evidence type="ECO:0000256" key="1">
    <source>
        <dbReference type="SAM" id="MobiDB-lite"/>
    </source>
</evidence>
<feature type="region of interest" description="Disordered" evidence="1">
    <location>
        <begin position="344"/>
        <end position="382"/>
    </location>
</feature>
<proteinExistence type="predicted"/>
<dbReference type="Pfam" id="PF20150">
    <property type="entry name" value="2EXR"/>
    <property type="match status" value="1"/>
</dbReference>
<gene>
    <name evidence="3" type="ORF">L207DRAFT_510343</name>
</gene>
<feature type="compositionally biased region" description="Acidic residues" evidence="1">
    <location>
        <begin position="358"/>
        <end position="382"/>
    </location>
</feature>
<dbReference type="EMBL" id="KZ613943">
    <property type="protein sequence ID" value="PMD42034.1"/>
    <property type="molecule type" value="Genomic_DNA"/>
</dbReference>
<evidence type="ECO:0000313" key="4">
    <source>
        <dbReference type="Proteomes" id="UP000235786"/>
    </source>
</evidence>
<name>A0A2J6RU42_HYAVF</name>
<dbReference type="InterPro" id="IPR045518">
    <property type="entry name" value="2EXR"/>
</dbReference>
<keyword evidence="4" id="KW-1185">Reference proteome</keyword>
<dbReference type="PANTHER" id="PTHR35910:SF6">
    <property type="entry name" value="2EXR DOMAIN-CONTAINING PROTEIN"/>
    <property type="match status" value="1"/>
</dbReference>
<reference evidence="3 4" key="1">
    <citation type="submission" date="2016-04" db="EMBL/GenBank/DDBJ databases">
        <title>A degradative enzymes factory behind the ericoid mycorrhizal symbiosis.</title>
        <authorList>
            <consortium name="DOE Joint Genome Institute"/>
            <person name="Martino E."/>
            <person name="Morin E."/>
            <person name="Grelet G."/>
            <person name="Kuo A."/>
            <person name="Kohler A."/>
            <person name="Daghino S."/>
            <person name="Barry K."/>
            <person name="Choi C."/>
            <person name="Cichocki N."/>
            <person name="Clum A."/>
            <person name="Copeland A."/>
            <person name="Hainaut M."/>
            <person name="Haridas S."/>
            <person name="Labutti K."/>
            <person name="Lindquist E."/>
            <person name="Lipzen A."/>
            <person name="Khouja H.-R."/>
            <person name="Murat C."/>
            <person name="Ohm R."/>
            <person name="Olson A."/>
            <person name="Spatafora J."/>
            <person name="Veneault-Fourrey C."/>
            <person name="Henrissat B."/>
            <person name="Grigoriev I."/>
            <person name="Martin F."/>
            <person name="Perotto S."/>
        </authorList>
    </citation>
    <scope>NUCLEOTIDE SEQUENCE [LARGE SCALE GENOMIC DNA]</scope>
    <source>
        <strain evidence="3 4">F</strain>
    </source>
</reference>